<dbReference type="GO" id="GO:0006308">
    <property type="term" value="P:DNA catabolic process"/>
    <property type="evidence" value="ECO:0007669"/>
    <property type="project" value="UniProtKB-UniRule"/>
</dbReference>
<dbReference type="EC" id="3.1.11.6" evidence="6"/>
<evidence type="ECO:0000256" key="3">
    <source>
        <dbReference type="ARBA" id="ARBA00022722"/>
    </source>
</evidence>
<evidence type="ECO:0000313" key="8">
    <source>
        <dbReference type="EMBL" id="HIY68967.1"/>
    </source>
</evidence>
<evidence type="ECO:0000256" key="1">
    <source>
        <dbReference type="ARBA" id="ARBA00009998"/>
    </source>
</evidence>
<reference evidence="8" key="1">
    <citation type="journal article" date="2021" name="PeerJ">
        <title>Extensive microbial diversity within the chicken gut microbiome revealed by metagenomics and culture.</title>
        <authorList>
            <person name="Gilroy R."/>
            <person name="Ravi A."/>
            <person name="Getino M."/>
            <person name="Pursley I."/>
            <person name="Horton D.L."/>
            <person name="Alikhan N.F."/>
            <person name="Baker D."/>
            <person name="Gharbi K."/>
            <person name="Hall N."/>
            <person name="Watson M."/>
            <person name="Adriaenssens E.M."/>
            <person name="Foster-Nyarko E."/>
            <person name="Jarju S."/>
            <person name="Secka A."/>
            <person name="Antonio M."/>
            <person name="Oren A."/>
            <person name="Chaudhuri R.R."/>
            <person name="La Ragione R."/>
            <person name="Hildebrand F."/>
            <person name="Pallen M.J."/>
        </authorList>
    </citation>
    <scope>NUCLEOTIDE SEQUENCE</scope>
    <source>
        <strain evidence="8">5134</strain>
    </source>
</reference>
<dbReference type="InterPro" id="IPR037004">
    <property type="entry name" value="Exonuc_VII_ssu_sf"/>
</dbReference>
<sequence>MAKKQQQEPSYTEAIAEIERILGRFRNEEMDVDSLAAEVRRATELIAVCKAKLHKAEEEVNKILEA</sequence>
<evidence type="ECO:0000313" key="9">
    <source>
        <dbReference type="Proteomes" id="UP000886844"/>
    </source>
</evidence>
<keyword evidence="2" id="KW-0963">Cytoplasm</keyword>
<dbReference type="EMBL" id="DXDA01000051">
    <property type="protein sequence ID" value="HIY68967.1"/>
    <property type="molecule type" value="Genomic_DNA"/>
</dbReference>
<dbReference type="Proteomes" id="UP000886844">
    <property type="component" value="Unassembled WGS sequence"/>
</dbReference>
<dbReference type="Gene3D" id="1.10.287.1040">
    <property type="entry name" value="Exonuclease VII, small subunit"/>
    <property type="match status" value="1"/>
</dbReference>
<feature type="coiled-coil region" evidence="7">
    <location>
        <begin position="39"/>
        <end position="66"/>
    </location>
</feature>
<proteinExistence type="inferred from homology"/>
<dbReference type="NCBIfam" id="TIGR01280">
    <property type="entry name" value="xseB"/>
    <property type="match status" value="1"/>
</dbReference>
<dbReference type="GO" id="GO:0009318">
    <property type="term" value="C:exodeoxyribonuclease VII complex"/>
    <property type="evidence" value="ECO:0007669"/>
    <property type="project" value="UniProtKB-UniRule"/>
</dbReference>
<dbReference type="GO" id="GO:0008855">
    <property type="term" value="F:exodeoxyribonuclease VII activity"/>
    <property type="evidence" value="ECO:0007669"/>
    <property type="project" value="UniProtKB-UniRule"/>
</dbReference>
<gene>
    <name evidence="8" type="primary">xseB</name>
    <name evidence="8" type="ORF">H9828_06090</name>
</gene>
<evidence type="ECO:0000256" key="7">
    <source>
        <dbReference type="SAM" id="Coils"/>
    </source>
</evidence>
<protein>
    <recommendedName>
        <fullName evidence="6">Exodeoxyribonuclease VII small subunit</fullName>
        <ecNumber evidence="6">3.1.11.6</ecNumber>
    </recommendedName>
</protein>
<dbReference type="InterPro" id="IPR003761">
    <property type="entry name" value="Exonuc_VII_S"/>
</dbReference>
<evidence type="ECO:0000256" key="5">
    <source>
        <dbReference type="ARBA" id="ARBA00022839"/>
    </source>
</evidence>
<organism evidence="8 9">
    <name type="scientific">Candidatus Alistipes intestinigallinarum</name>
    <dbReference type="NCBI Taxonomy" id="2838440"/>
    <lineage>
        <taxon>Bacteria</taxon>
        <taxon>Pseudomonadati</taxon>
        <taxon>Bacteroidota</taxon>
        <taxon>Bacteroidia</taxon>
        <taxon>Bacteroidales</taxon>
        <taxon>Rikenellaceae</taxon>
        <taxon>Alistipes</taxon>
    </lineage>
</organism>
<keyword evidence="4 8" id="KW-0378">Hydrolase</keyword>
<dbReference type="SUPFAM" id="SSF116842">
    <property type="entry name" value="XseB-like"/>
    <property type="match status" value="1"/>
</dbReference>
<evidence type="ECO:0000256" key="6">
    <source>
        <dbReference type="NCBIfam" id="TIGR01280"/>
    </source>
</evidence>
<comment type="similarity">
    <text evidence="1">Belongs to the XseB family.</text>
</comment>
<keyword evidence="7" id="KW-0175">Coiled coil</keyword>
<comment type="caution">
    <text evidence="8">The sequence shown here is derived from an EMBL/GenBank/DDBJ whole genome shotgun (WGS) entry which is preliminary data.</text>
</comment>
<keyword evidence="3" id="KW-0540">Nuclease</keyword>
<keyword evidence="5" id="KW-0269">Exonuclease</keyword>
<dbReference type="AlphaFoldDB" id="A0A9D1Z170"/>
<name>A0A9D1Z170_9BACT</name>
<dbReference type="Pfam" id="PF02609">
    <property type="entry name" value="Exonuc_VII_S"/>
    <property type="match status" value="1"/>
</dbReference>
<reference evidence="8" key="2">
    <citation type="submission" date="2021-04" db="EMBL/GenBank/DDBJ databases">
        <authorList>
            <person name="Gilroy R."/>
        </authorList>
    </citation>
    <scope>NUCLEOTIDE SEQUENCE</scope>
    <source>
        <strain evidence="8">5134</strain>
    </source>
</reference>
<accession>A0A9D1Z170</accession>
<evidence type="ECO:0000256" key="4">
    <source>
        <dbReference type="ARBA" id="ARBA00022801"/>
    </source>
</evidence>
<evidence type="ECO:0000256" key="2">
    <source>
        <dbReference type="ARBA" id="ARBA00022490"/>
    </source>
</evidence>